<proteinExistence type="predicted"/>
<name>A0AAE0SVG1_9BIVA</name>
<evidence type="ECO:0000313" key="1">
    <source>
        <dbReference type="EMBL" id="KAK3598435.1"/>
    </source>
</evidence>
<keyword evidence="2" id="KW-1185">Reference proteome</keyword>
<evidence type="ECO:0000313" key="2">
    <source>
        <dbReference type="Proteomes" id="UP001195483"/>
    </source>
</evidence>
<dbReference type="EMBL" id="JAEAOA010000864">
    <property type="protein sequence ID" value="KAK3598435.1"/>
    <property type="molecule type" value="Genomic_DNA"/>
</dbReference>
<dbReference type="Proteomes" id="UP001195483">
    <property type="component" value="Unassembled WGS sequence"/>
</dbReference>
<reference evidence="1" key="1">
    <citation type="journal article" date="2021" name="Genome Biol. Evol.">
        <title>A High-Quality Reference Genome for a Parasitic Bivalve with Doubly Uniparental Inheritance (Bivalvia: Unionida).</title>
        <authorList>
            <person name="Smith C.H."/>
        </authorList>
    </citation>
    <scope>NUCLEOTIDE SEQUENCE</scope>
    <source>
        <strain evidence="1">CHS0354</strain>
    </source>
</reference>
<organism evidence="1 2">
    <name type="scientific">Potamilus streckersoni</name>
    <dbReference type="NCBI Taxonomy" id="2493646"/>
    <lineage>
        <taxon>Eukaryota</taxon>
        <taxon>Metazoa</taxon>
        <taxon>Spiralia</taxon>
        <taxon>Lophotrochozoa</taxon>
        <taxon>Mollusca</taxon>
        <taxon>Bivalvia</taxon>
        <taxon>Autobranchia</taxon>
        <taxon>Heteroconchia</taxon>
        <taxon>Palaeoheterodonta</taxon>
        <taxon>Unionida</taxon>
        <taxon>Unionoidea</taxon>
        <taxon>Unionidae</taxon>
        <taxon>Ambleminae</taxon>
        <taxon>Lampsilini</taxon>
        <taxon>Potamilus</taxon>
    </lineage>
</organism>
<dbReference type="AlphaFoldDB" id="A0AAE0SVG1"/>
<sequence>MDGWMDGWICRGMIYTGWVDGWLDLSWRDIYWMDEWMDGWMNGWMDGWICPGVIWTGCVNRWIDKCGGIGANKKNIGSNAFTTTETDTNFEEFAELHKDFIGNRESFKKTQREQPCLSSLYWPNGDC</sequence>
<reference evidence="1" key="2">
    <citation type="journal article" date="2021" name="Genome Biol. Evol.">
        <title>Developing a high-quality reference genome for a parasitic bivalve with doubly uniparental inheritance (Bivalvia: Unionida).</title>
        <authorList>
            <person name="Smith C.H."/>
        </authorList>
    </citation>
    <scope>NUCLEOTIDE SEQUENCE</scope>
    <source>
        <strain evidence="1">CHS0354</strain>
        <tissue evidence="1">Mantle</tissue>
    </source>
</reference>
<accession>A0AAE0SVG1</accession>
<protein>
    <submittedName>
        <fullName evidence="1">Uncharacterized protein</fullName>
    </submittedName>
</protein>
<gene>
    <name evidence="1" type="ORF">CHS0354_014058</name>
</gene>
<reference evidence="1" key="3">
    <citation type="submission" date="2023-05" db="EMBL/GenBank/DDBJ databases">
        <authorList>
            <person name="Smith C.H."/>
        </authorList>
    </citation>
    <scope>NUCLEOTIDE SEQUENCE</scope>
    <source>
        <strain evidence="1">CHS0354</strain>
        <tissue evidence="1">Mantle</tissue>
    </source>
</reference>
<comment type="caution">
    <text evidence="1">The sequence shown here is derived from an EMBL/GenBank/DDBJ whole genome shotgun (WGS) entry which is preliminary data.</text>
</comment>